<dbReference type="GO" id="GO:0005524">
    <property type="term" value="F:ATP binding"/>
    <property type="evidence" value="ECO:0007669"/>
    <property type="project" value="UniProtKB-UniRule"/>
</dbReference>
<dbReference type="GO" id="GO:0004798">
    <property type="term" value="F:dTMP kinase activity"/>
    <property type="evidence" value="ECO:0007669"/>
    <property type="project" value="UniProtKB-UniRule"/>
</dbReference>
<evidence type="ECO:0000256" key="2">
    <source>
        <dbReference type="ARBA" id="ARBA00012980"/>
    </source>
</evidence>
<keyword evidence="8 10" id="KW-0067">ATP-binding</keyword>
<dbReference type="Proteomes" id="UP000002595">
    <property type="component" value="Chromosome"/>
</dbReference>
<dbReference type="OrthoDB" id="43083at2157"/>
<keyword evidence="5 10" id="KW-0545">Nucleotide biosynthesis</keyword>
<dbReference type="PANTHER" id="PTHR10344:SF4">
    <property type="entry name" value="UMP-CMP KINASE 2, MITOCHONDRIAL"/>
    <property type="match status" value="1"/>
</dbReference>
<dbReference type="PANTHER" id="PTHR10344">
    <property type="entry name" value="THYMIDYLATE KINASE"/>
    <property type="match status" value="1"/>
</dbReference>
<dbReference type="EMBL" id="CP000504">
    <property type="protein sequence ID" value="ABL88361.1"/>
    <property type="molecule type" value="Genomic_DNA"/>
</dbReference>
<dbReference type="SUPFAM" id="SSF52540">
    <property type="entry name" value="P-loop containing nucleoside triphosphate hydrolases"/>
    <property type="match status" value="1"/>
</dbReference>
<evidence type="ECO:0000256" key="6">
    <source>
        <dbReference type="ARBA" id="ARBA00022741"/>
    </source>
</evidence>
<evidence type="ECO:0000256" key="4">
    <source>
        <dbReference type="ARBA" id="ARBA00022679"/>
    </source>
</evidence>
<dbReference type="GeneID" id="4616377"/>
<dbReference type="GO" id="GO:0006233">
    <property type="term" value="P:dTDP biosynthetic process"/>
    <property type="evidence" value="ECO:0007669"/>
    <property type="project" value="InterPro"/>
</dbReference>
<dbReference type="RefSeq" id="WP_011762936.1">
    <property type="nucleotide sequence ID" value="NC_008701.1"/>
</dbReference>
<reference evidence="12" key="1">
    <citation type="submission" date="2006-12" db="EMBL/GenBank/DDBJ databases">
        <title>Complete sequence of Pyrobaculum islandicum DSM 4184.</title>
        <authorList>
            <person name="Copeland A."/>
            <person name="Lucas S."/>
            <person name="Lapidus A."/>
            <person name="Barry K."/>
            <person name="Detter J.C."/>
            <person name="Glavina del Rio T."/>
            <person name="Dalin E."/>
            <person name="Tice H."/>
            <person name="Pitluck S."/>
            <person name="Meincke L."/>
            <person name="Brettin T."/>
            <person name="Bruce D."/>
            <person name="Han C."/>
            <person name="Tapia R."/>
            <person name="Gilna P."/>
            <person name="Schmutz J."/>
            <person name="Larimer F."/>
            <person name="Land M."/>
            <person name="Hauser L."/>
            <person name="Kyrpides N."/>
            <person name="Mikhailova N."/>
            <person name="Cozen A.E."/>
            <person name="Fitz-Gibbon S.T."/>
            <person name="House C.H."/>
            <person name="Saltikov C."/>
            <person name="Lowe T."/>
            <person name="Richardson P."/>
        </authorList>
    </citation>
    <scope>NUCLEOTIDE SEQUENCE [LARGE SCALE GENOMIC DNA]</scope>
    <source>
        <strain evidence="12">DSM 4184</strain>
    </source>
</reference>
<dbReference type="GO" id="GO:0005737">
    <property type="term" value="C:cytoplasm"/>
    <property type="evidence" value="ECO:0007669"/>
    <property type="project" value="TreeGrafter"/>
</dbReference>
<evidence type="ECO:0000256" key="10">
    <source>
        <dbReference type="HAMAP-Rule" id="MF_00165"/>
    </source>
</evidence>
<dbReference type="AlphaFoldDB" id="A1RTS9"/>
<evidence type="ECO:0000256" key="1">
    <source>
        <dbReference type="ARBA" id="ARBA00009776"/>
    </source>
</evidence>
<keyword evidence="7 10" id="KW-0418">Kinase</keyword>
<proteinExistence type="inferred from homology"/>
<dbReference type="eggNOG" id="arCOG01891">
    <property type="taxonomic scope" value="Archaea"/>
</dbReference>
<dbReference type="HAMAP" id="MF_00165">
    <property type="entry name" value="Thymidylate_kinase"/>
    <property type="match status" value="1"/>
</dbReference>
<evidence type="ECO:0000256" key="8">
    <source>
        <dbReference type="ARBA" id="ARBA00022840"/>
    </source>
</evidence>
<dbReference type="HOGENOM" id="CLU_049131_0_2_2"/>
<name>A1RTS9_PYRIL</name>
<feature type="domain" description="Thymidylate kinase-like" evidence="11">
    <location>
        <begin position="6"/>
        <end position="180"/>
    </location>
</feature>
<keyword evidence="13" id="KW-1185">Reference proteome</keyword>
<keyword evidence="4 10" id="KW-0808">Transferase</keyword>
<dbReference type="InterPro" id="IPR027417">
    <property type="entry name" value="P-loop_NTPase"/>
</dbReference>
<dbReference type="CDD" id="cd01672">
    <property type="entry name" value="TMPK"/>
    <property type="match status" value="1"/>
</dbReference>
<comment type="catalytic activity">
    <reaction evidence="9 10">
        <text>dTMP + ATP = dTDP + ADP</text>
        <dbReference type="Rhea" id="RHEA:13517"/>
        <dbReference type="ChEBI" id="CHEBI:30616"/>
        <dbReference type="ChEBI" id="CHEBI:58369"/>
        <dbReference type="ChEBI" id="CHEBI:63528"/>
        <dbReference type="ChEBI" id="CHEBI:456216"/>
        <dbReference type="EC" id="2.7.4.9"/>
    </reaction>
</comment>
<dbReference type="FunFam" id="3.40.50.300:FF:000225">
    <property type="entry name" value="Thymidylate kinase"/>
    <property type="match status" value="1"/>
</dbReference>
<evidence type="ECO:0000256" key="7">
    <source>
        <dbReference type="ARBA" id="ARBA00022777"/>
    </source>
</evidence>
<gene>
    <name evidence="10" type="primary">tmk</name>
    <name evidence="12" type="ordered locus">Pisl_1194</name>
</gene>
<dbReference type="GO" id="GO:0006235">
    <property type="term" value="P:dTTP biosynthetic process"/>
    <property type="evidence" value="ECO:0007669"/>
    <property type="project" value="UniProtKB-UniRule"/>
</dbReference>
<evidence type="ECO:0000256" key="3">
    <source>
        <dbReference type="ARBA" id="ARBA00013355"/>
    </source>
</evidence>
<evidence type="ECO:0000313" key="13">
    <source>
        <dbReference type="Proteomes" id="UP000002595"/>
    </source>
</evidence>
<keyword evidence="6 10" id="KW-0547">Nucleotide-binding</keyword>
<dbReference type="InterPro" id="IPR018094">
    <property type="entry name" value="Thymidylate_kinase"/>
</dbReference>
<organism evidence="12 13">
    <name type="scientific">Pyrobaculum islandicum (strain DSM 4184 / JCM 9189 / GEO3)</name>
    <dbReference type="NCBI Taxonomy" id="384616"/>
    <lineage>
        <taxon>Archaea</taxon>
        <taxon>Thermoproteota</taxon>
        <taxon>Thermoprotei</taxon>
        <taxon>Thermoproteales</taxon>
        <taxon>Thermoproteaceae</taxon>
        <taxon>Pyrobaculum</taxon>
    </lineage>
</organism>
<protein>
    <recommendedName>
        <fullName evidence="3 10">Probable thymidylate kinase</fullName>
        <ecNumber evidence="2 10">2.7.4.9</ecNumber>
    </recommendedName>
    <alternativeName>
        <fullName evidence="10">dTMP kinase</fullName>
    </alternativeName>
</protein>
<dbReference type="EC" id="2.7.4.9" evidence="2 10"/>
<dbReference type="KEGG" id="pis:Pisl_1194"/>
<dbReference type="InterPro" id="IPR018095">
    <property type="entry name" value="Thymidylate_kin_CS"/>
</dbReference>
<sequence length="205" mass="22895">MAFVAIEGIDGSGKSTVILQLAEMLPKVYVTREPSGGPIGRLIKEWALKGGTIDPHVDALLFAADRIEHYKREIEPKVREGYIVISERYIESSIAYQGAAGVPIDFIKIINSAVPKADITIILDVDPEIAIARIKQRGDSEKYEHSAFLKRVREIYLQRAREEGYPVVDASRPPNVVAKDVAEIITQMLNYRKYKGGNSCVNRQQ</sequence>
<comment type="similarity">
    <text evidence="1 10">Belongs to the thymidylate kinase family.</text>
</comment>
<feature type="binding site" evidence="10">
    <location>
        <begin position="8"/>
        <end position="15"/>
    </location>
    <ligand>
        <name>ATP</name>
        <dbReference type="ChEBI" id="CHEBI:30616"/>
    </ligand>
</feature>
<evidence type="ECO:0000256" key="5">
    <source>
        <dbReference type="ARBA" id="ARBA00022727"/>
    </source>
</evidence>
<dbReference type="Pfam" id="PF02223">
    <property type="entry name" value="Thymidylate_kin"/>
    <property type="match status" value="1"/>
</dbReference>
<evidence type="ECO:0000259" key="11">
    <source>
        <dbReference type="Pfam" id="PF02223"/>
    </source>
</evidence>
<dbReference type="PROSITE" id="PS01331">
    <property type="entry name" value="THYMIDYLATE_KINASE"/>
    <property type="match status" value="1"/>
</dbReference>
<evidence type="ECO:0000313" key="12">
    <source>
        <dbReference type="EMBL" id="ABL88361.1"/>
    </source>
</evidence>
<dbReference type="NCBIfam" id="TIGR00041">
    <property type="entry name" value="DTMP_kinase"/>
    <property type="match status" value="1"/>
</dbReference>
<accession>A1RTS9</accession>
<dbReference type="Gene3D" id="3.40.50.300">
    <property type="entry name" value="P-loop containing nucleotide triphosphate hydrolases"/>
    <property type="match status" value="1"/>
</dbReference>
<dbReference type="STRING" id="384616.Pisl_1194"/>
<dbReference type="InterPro" id="IPR039430">
    <property type="entry name" value="Thymidylate_kin-like_dom"/>
</dbReference>
<evidence type="ECO:0000256" key="9">
    <source>
        <dbReference type="ARBA" id="ARBA00048743"/>
    </source>
</evidence>
<dbReference type="GO" id="GO:0006227">
    <property type="term" value="P:dUDP biosynthetic process"/>
    <property type="evidence" value="ECO:0007669"/>
    <property type="project" value="TreeGrafter"/>
</dbReference>